<name>A0ACB9C4X8_ARCLA</name>
<proteinExistence type="predicted"/>
<comment type="caution">
    <text evidence="1">The sequence shown here is derived from an EMBL/GenBank/DDBJ whole genome shotgun (WGS) entry which is preliminary data.</text>
</comment>
<reference evidence="2" key="1">
    <citation type="journal article" date="2022" name="Mol. Ecol. Resour.">
        <title>The genomes of chicory, endive, great burdock and yacon provide insights into Asteraceae palaeo-polyploidization history and plant inulin production.</title>
        <authorList>
            <person name="Fan W."/>
            <person name="Wang S."/>
            <person name="Wang H."/>
            <person name="Wang A."/>
            <person name="Jiang F."/>
            <person name="Liu H."/>
            <person name="Zhao H."/>
            <person name="Xu D."/>
            <person name="Zhang Y."/>
        </authorList>
    </citation>
    <scope>NUCLEOTIDE SEQUENCE [LARGE SCALE GENOMIC DNA]</scope>
    <source>
        <strain evidence="2">cv. Niubang</strain>
    </source>
</reference>
<dbReference type="EMBL" id="CM042051">
    <property type="protein sequence ID" value="KAI3729311.1"/>
    <property type="molecule type" value="Genomic_DNA"/>
</dbReference>
<evidence type="ECO:0000313" key="1">
    <source>
        <dbReference type="EMBL" id="KAI3729311.1"/>
    </source>
</evidence>
<reference evidence="1 2" key="2">
    <citation type="journal article" date="2022" name="Mol. Ecol. Resour.">
        <title>The genomes of chicory, endive, great burdock and yacon provide insights into Asteraceae paleo-polyploidization history and plant inulin production.</title>
        <authorList>
            <person name="Fan W."/>
            <person name="Wang S."/>
            <person name="Wang H."/>
            <person name="Wang A."/>
            <person name="Jiang F."/>
            <person name="Liu H."/>
            <person name="Zhao H."/>
            <person name="Xu D."/>
            <person name="Zhang Y."/>
        </authorList>
    </citation>
    <scope>NUCLEOTIDE SEQUENCE [LARGE SCALE GENOMIC DNA]</scope>
    <source>
        <strain evidence="2">cv. Niubang</strain>
    </source>
</reference>
<dbReference type="Proteomes" id="UP001055879">
    <property type="component" value="Linkage Group LG05"/>
</dbReference>
<evidence type="ECO:0000313" key="2">
    <source>
        <dbReference type="Proteomes" id="UP001055879"/>
    </source>
</evidence>
<protein>
    <submittedName>
        <fullName evidence="1">Uncharacterized protein</fullName>
    </submittedName>
</protein>
<accession>A0ACB9C4X8</accession>
<gene>
    <name evidence="1" type="ORF">L6452_17965</name>
</gene>
<keyword evidence="2" id="KW-1185">Reference proteome</keyword>
<sequence>MDPTTVLPPSPEKSPPPQNPHSATDAIIDSSALDRHQEAEPSTSRNVDNFRALVMKLAGRLLPAHQSLIGRRFDDIFPDELLVPDHPPYADYNNFGVISSGRKDRKRLDNRLADADA</sequence>
<organism evidence="1 2">
    <name type="scientific">Arctium lappa</name>
    <name type="common">Greater burdock</name>
    <name type="synonym">Lappa major</name>
    <dbReference type="NCBI Taxonomy" id="4217"/>
    <lineage>
        <taxon>Eukaryota</taxon>
        <taxon>Viridiplantae</taxon>
        <taxon>Streptophyta</taxon>
        <taxon>Embryophyta</taxon>
        <taxon>Tracheophyta</taxon>
        <taxon>Spermatophyta</taxon>
        <taxon>Magnoliopsida</taxon>
        <taxon>eudicotyledons</taxon>
        <taxon>Gunneridae</taxon>
        <taxon>Pentapetalae</taxon>
        <taxon>asterids</taxon>
        <taxon>campanulids</taxon>
        <taxon>Asterales</taxon>
        <taxon>Asteraceae</taxon>
        <taxon>Carduoideae</taxon>
        <taxon>Cardueae</taxon>
        <taxon>Arctiinae</taxon>
        <taxon>Arctium</taxon>
    </lineage>
</organism>